<accession>A0ABP3UW31</accession>
<evidence type="ECO:0000256" key="1">
    <source>
        <dbReference type="ARBA" id="ARBA00022729"/>
    </source>
</evidence>
<proteinExistence type="predicted"/>
<sequence>MLLKTFLINVYLKDNVLNTTHNLTESSYSVNLPIGEYLDRFSIVFMPQATLSNNDNDIENVKIYYDGNEHIIISNANRVELKSIKVFNVLGQEILALNKGLNNKTNISIPFSESDGVYIVQIETINSKHTQKILNY</sequence>
<protein>
    <recommendedName>
        <fullName evidence="4">Secretion system C-terminal sorting domain-containing protein</fullName>
    </recommendedName>
</protein>
<dbReference type="Proteomes" id="UP001500736">
    <property type="component" value="Unassembled WGS sequence"/>
</dbReference>
<evidence type="ECO:0000313" key="2">
    <source>
        <dbReference type="EMBL" id="GAA0743664.1"/>
    </source>
</evidence>
<comment type="caution">
    <text evidence="2">The sequence shown here is derived from an EMBL/GenBank/DDBJ whole genome shotgun (WGS) entry which is preliminary data.</text>
</comment>
<organism evidence="2 3">
    <name type="scientific">Gaetbulibacter jejuensis</name>
    <dbReference type="NCBI Taxonomy" id="584607"/>
    <lineage>
        <taxon>Bacteria</taxon>
        <taxon>Pseudomonadati</taxon>
        <taxon>Bacteroidota</taxon>
        <taxon>Flavobacteriia</taxon>
        <taxon>Flavobacteriales</taxon>
        <taxon>Flavobacteriaceae</taxon>
        <taxon>Gaetbulibacter</taxon>
    </lineage>
</organism>
<keyword evidence="3" id="KW-1185">Reference proteome</keyword>
<dbReference type="InterPro" id="IPR026444">
    <property type="entry name" value="Secre_tail"/>
</dbReference>
<evidence type="ECO:0000313" key="3">
    <source>
        <dbReference type="Proteomes" id="UP001500736"/>
    </source>
</evidence>
<dbReference type="NCBIfam" id="TIGR04183">
    <property type="entry name" value="Por_Secre_tail"/>
    <property type="match status" value="1"/>
</dbReference>
<reference evidence="3" key="1">
    <citation type="journal article" date="2019" name="Int. J. Syst. Evol. Microbiol.">
        <title>The Global Catalogue of Microorganisms (GCM) 10K type strain sequencing project: providing services to taxonomists for standard genome sequencing and annotation.</title>
        <authorList>
            <consortium name="The Broad Institute Genomics Platform"/>
            <consortium name="The Broad Institute Genome Sequencing Center for Infectious Disease"/>
            <person name="Wu L."/>
            <person name="Ma J."/>
        </authorList>
    </citation>
    <scope>NUCLEOTIDE SEQUENCE [LARGE SCALE GENOMIC DNA]</scope>
    <source>
        <strain evidence="3">JCM 15976</strain>
    </source>
</reference>
<dbReference type="EMBL" id="BAAAGF010000002">
    <property type="protein sequence ID" value="GAA0743664.1"/>
    <property type="molecule type" value="Genomic_DNA"/>
</dbReference>
<keyword evidence="1" id="KW-0732">Signal</keyword>
<evidence type="ECO:0008006" key="4">
    <source>
        <dbReference type="Google" id="ProtNLM"/>
    </source>
</evidence>
<gene>
    <name evidence="2" type="ORF">GCM10009431_17050</name>
</gene>
<name>A0ABP3UW31_9FLAO</name>